<feature type="transmembrane region" description="Helical" evidence="5">
    <location>
        <begin position="201"/>
        <end position="219"/>
    </location>
</feature>
<feature type="transmembrane region" description="Helical" evidence="5">
    <location>
        <begin position="114"/>
        <end position="133"/>
    </location>
</feature>
<dbReference type="PANTHER" id="PTHR37422">
    <property type="entry name" value="TEICHURONIC ACID BIOSYNTHESIS PROTEIN TUAE"/>
    <property type="match status" value="1"/>
</dbReference>
<dbReference type="InterPro" id="IPR051533">
    <property type="entry name" value="WaaL-like"/>
</dbReference>
<keyword evidence="8" id="KW-1185">Reference proteome</keyword>
<dbReference type="GO" id="GO:0016020">
    <property type="term" value="C:membrane"/>
    <property type="evidence" value="ECO:0007669"/>
    <property type="project" value="UniProtKB-SubCell"/>
</dbReference>
<protein>
    <submittedName>
        <fullName evidence="7">O-antigen ligase family protein</fullName>
    </submittedName>
</protein>
<dbReference type="InterPro" id="IPR007016">
    <property type="entry name" value="O-antigen_ligase-rel_domated"/>
</dbReference>
<feature type="transmembrane region" description="Helical" evidence="5">
    <location>
        <begin position="140"/>
        <end position="161"/>
    </location>
</feature>
<feature type="transmembrane region" description="Helical" evidence="5">
    <location>
        <begin position="173"/>
        <end position="194"/>
    </location>
</feature>
<comment type="subcellular location">
    <subcellularLocation>
        <location evidence="1">Membrane</location>
        <topology evidence="1">Multi-pass membrane protein</topology>
    </subcellularLocation>
</comment>
<evidence type="ECO:0000256" key="2">
    <source>
        <dbReference type="ARBA" id="ARBA00022692"/>
    </source>
</evidence>
<evidence type="ECO:0000256" key="1">
    <source>
        <dbReference type="ARBA" id="ARBA00004141"/>
    </source>
</evidence>
<feature type="domain" description="O-antigen ligase-related" evidence="6">
    <location>
        <begin position="208"/>
        <end position="348"/>
    </location>
</feature>
<feature type="transmembrane region" description="Helical" evidence="5">
    <location>
        <begin position="340"/>
        <end position="359"/>
    </location>
</feature>
<evidence type="ECO:0000256" key="3">
    <source>
        <dbReference type="ARBA" id="ARBA00022989"/>
    </source>
</evidence>
<dbReference type="Pfam" id="PF04932">
    <property type="entry name" value="Wzy_C"/>
    <property type="match status" value="1"/>
</dbReference>
<evidence type="ECO:0000313" key="7">
    <source>
        <dbReference type="EMBL" id="AXG06303.1"/>
    </source>
</evidence>
<evidence type="ECO:0000256" key="4">
    <source>
        <dbReference type="ARBA" id="ARBA00023136"/>
    </source>
</evidence>
<evidence type="ECO:0000313" key="8">
    <source>
        <dbReference type="Proteomes" id="UP000253273"/>
    </source>
</evidence>
<reference evidence="7 8" key="1">
    <citation type="submission" date="2018-07" db="EMBL/GenBank/DDBJ databases">
        <title>Genome sequences of Haloplanus sp. CBA1113.</title>
        <authorList>
            <person name="Kim Y.B."/>
            <person name="Roh S.W."/>
        </authorList>
    </citation>
    <scope>NUCLEOTIDE SEQUENCE [LARGE SCALE GENOMIC DNA]</scope>
    <source>
        <strain evidence="7 8">CBA1113</strain>
    </source>
</reference>
<accession>A0A345E281</accession>
<dbReference type="PANTHER" id="PTHR37422:SF13">
    <property type="entry name" value="LIPOPOLYSACCHARIDE BIOSYNTHESIS PROTEIN PA4999-RELATED"/>
    <property type="match status" value="1"/>
</dbReference>
<dbReference type="Proteomes" id="UP000253273">
    <property type="component" value="Chromosome"/>
</dbReference>
<name>A0A345E281_9EURY</name>
<evidence type="ECO:0000256" key="5">
    <source>
        <dbReference type="SAM" id="Phobius"/>
    </source>
</evidence>
<dbReference type="EMBL" id="CP031150">
    <property type="protein sequence ID" value="AXG06303.1"/>
    <property type="molecule type" value="Genomic_DNA"/>
</dbReference>
<sequence length="409" mass="46081">MNRQKHEPIKYTPSPTSKRYMNFIRDFLVVTAFTLYFYRYILNMAMPINSPPTLLSNYFLLPLFVMVGAYYAIPLFSISKTSIALTGILTLLMVYYGVTILWSPATTYAIRKSYLVSIRIPILVLFSVLVIVRDKYRTRLFYLITLGVSLIITVILSHIYISNGEILSSDFVNYYITVNRVLGIGAVLSVFLGLRYEKLRFRVLAGIVLLLNLFFMTQTGGRGPLIATIVAILAYFGWITILRRDKSEYLVRFSTALGGGCLFLSIIIIELGGRTISRLTRLANGPGNSVMGRINMAEASVNLFAQKPIFGHGAGAFQMLYVDPFQYPHNIFLEFLVESGIIGLLLFITYIVYILLIIVRYGRKDVIYSGIILSLFIFFLLNAFVSADIPGNDGLFIYSITALSLVESK</sequence>
<feature type="transmembrane region" description="Helical" evidence="5">
    <location>
        <begin position="225"/>
        <end position="242"/>
    </location>
</feature>
<gene>
    <name evidence="7" type="ORF">DU500_07555</name>
</gene>
<dbReference type="AlphaFoldDB" id="A0A345E281"/>
<feature type="transmembrane region" description="Helical" evidence="5">
    <location>
        <begin position="58"/>
        <end position="76"/>
    </location>
</feature>
<feature type="transmembrane region" description="Helical" evidence="5">
    <location>
        <begin position="83"/>
        <end position="102"/>
    </location>
</feature>
<dbReference type="GO" id="GO:0016874">
    <property type="term" value="F:ligase activity"/>
    <property type="evidence" value="ECO:0007669"/>
    <property type="project" value="UniProtKB-KW"/>
</dbReference>
<keyword evidence="4 5" id="KW-0472">Membrane</keyword>
<keyword evidence="2 5" id="KW-0812">Transmembrane</keyword>
<feature type="transmembrane region" description="Helical" evidence="5">
    <location>
        <begin position="366"/>
        <end position="385"/>
    </location>
</feature>
<feature type="transmembrane region" description="Helical" evidence="5">
    <location>
        <begin position="249"/>
        <end position="269"/>
    </location>
</feature>
<feature type="transmembrane region" description="Helical" evidence="5">
    <location>
        <begin position="20"/>
        <end position="38"/>
    </location>
</feature>
<keyword evidence="3 5" id="KW-1133">Transmembrane helix</keyword>
<evidence type="ECO:0000259" key="6">
    <source>
        <dbReference type="Pfam" id="PF04932"/>
    </source>
</evidence>
<organism evidence="7 8">
    <name type="scientific">Haloplanus rubicundus</name>
    <dbReference type="NCBI Taxonomy" id="1547898"/>
    <lineage>
        <taxon>Archaea</taxon>
        <taxon>Methanobacteriati</taxon>
        <taxon>Methanobacteriota</taxon>
        <taxon>Stenosarchaea group</taxon>
        <taxon>Halobacteria</taxon>
        <taxon>Halobacteriales</taxon>
        <taxon>Haloferacaceae</taxon>
        <taxon>Haloplanus</taxon>
    </lineage>
</organism>
<keyword evidence="7" id="KW-0436">Ligase</keyword>
<proteinExistence type="predicted"/>
<dbReference type="KEGG" id="haj:DU500_07555"/>